<sequence>MKTFKKAFYLPLLFLIIPFSLFSWESIYGGRGNFSTDSDFHLLYGGIGYSVFGDLEATGNSILSSNNPTNANLITDITTYKTIDANFNSATYSLGDAEKMNSSSATLTLPSYVKGSDIVWAGLFWQGHVLREGGAYTDATIDADIVGWNNATIKDAAGTMHKITAPVGTNDLNHKTFYYTVTDGTGYRHHYGAYHEVTDIVKNSYTSAQNTFTVGNIKTTAGRDDGEYVYIAQAPTYSGNYQFGLYGGWSLLIVYNVDGTTAFANNVAMKTVSIFDGFDLYLTWGPDGTAFETTIDVSGFITPKTGTVNSKLLLFGGAGDRHLTPDTLQIQNQKNVGTYSNLTNTPNPVGGQFNHTYTKFGNHMTPGDTNKQGMDLDIFDVSSQMDNEQTNTKLKFGVVKNGGCDQIFPQVIAFSTELYEPQFCYDYAYSQQGIYFTENNDGTKDPDLIGDVITDSPVEVKIFIRNLVSDFAITDMTVNITDINTTQASYETDSTKLAKIGNLIPTSLNDAADLNVTTTGNMTSIKSINIGNMTSYDHFYVYYSLDPKQNLDMPINVDATYNLVVNASTIIPYTLKLGANVPMCSDANYAYSPAKGRFNVVHNSYYDLDVGGTKDDYNLPTQVTSRTGNFKVISVDENATDTLKNVSTIAAVEMIDSSAFHDVNASCQELASSISEKVWVLFDGNVTSTQFNDAAIQSAISNNMTSLTTSSEFYKNARQNAAFRVSFNLTNDGNDDLVKVEPGSKANTYKINFTELVQNLGTCAKDMDGIPNNTDTVAQWCSNNSDKLTKEDIAICMECVYGFNTKLVCSRDNFSIRPEAIMVHIDDQDQTTPTSQSRLTTGESGVVGAVSSIQNLAADYEYNLELNATNHINNTSSYGYTRSFNIATLNDEALYAWEPRGLSPAQLITRNLACNDDTNKSLDIRFVNGKVDANTSIQEVGEYSLSLLDRTWTAVDSDPIYMGHHTGSHFSSNLDCTLNSSRTYPINTAIDFTSTTTLANTLTGCEISSNHTNPTTNVKYNDYNVTFHPYEFTLLTTTTIGMGNITPPLLKPFVYMADISQDENVSVHLNTSITARGKTTATGLSNFVTGCYAKPLDINITKSAMINTQLEYKYRVHDLNSTNDIITANDINGSIPKGSTTLSPNFTTTSGYFQKNMNGTINTTANLNFSRDANATANPESITFITYAAGDPNNSFKADLNPSKTADGNSTINQTITHYYGRTNTPKKSVVCKSVPCQTNTDPNPANNPDFTRVFMYFEVFCNGTLNGNTCIPALLPNATFNTNDIRWWTNNSHDQSVTNGTDGIMGIISEVNGNTNVTDINQTALLKYQYETILRYNSAASPAFPYTGNMQNAASRWLIYDESNINATTNKFRVDFMRQAGWSGKHETDATTQTRGAVKVNKRSMW</sequence>
<dbReference type="RefSeq" id="WP_008339049.1">
    <property type="nucleotide sequence ID" value="NZ_AFRZ01000001.1"/>
</dbReference>
<protein>
    <submittedName>
        <fullName evidence="2">Uncharacterized protein</fullName>
    </submittedName>
</protein>
<feature type="region of interest" description="Disordered" evidence="1">
    <location>
        <begin position="1387"/>
        <end position="1407"/>
    </location>
</feature>
<dbReference type="Proteomes" id="UP000006431">
    <property type="component" value="Unassembled WGS sequence"/>
</dbReference>
<dbReference type="EMBL" id="AFRZ01000001">
    <property type="protein sequence ID" value="EHP29342.1"/>
    <property type="molecule type" value="Genomic_DNA"/>
</dbReference>
<accession>H1FX32</accession>
<reference evidence="2 3" key="1">
    <citation type="journal article" date="2012" name="Proc. Natl. Acad. Sci. U.S.A.">
        <title>Genome and physiology of a model Epsilonproteobacterium responsible for sulfide detoxification in marine oxygen depletion zones.</title>
        <authorList>
            <person name="Grote J."/>
            <person name="Schott T."/>
            <person name="Bruckner C.G."/>
            <person name="Glockner F.O."/>
            <person name="Jost G."/>
            <person name="Teeling H."/>
            <person name="Labrenz M."/>
            <person name="Jurgens K."/>
        </authorList>
    </citation>
    <scope>NUCLEOTIDE SEQUENCE [LARGE SCALE GENOMIC DNA]</scope>
    <source>
        <strain evidence="2 3">GD1</strain>
    </source>
</reference>
<evidence type="ECO:0000313" key="2">
    <source>
        <dbReference type="EMBL" id="EHP29342.1"/>
    </source>
</evidence>
<comment type="caution">
    <text evidence="2">The sequence shown here is derived from an EMBL/GenBank/DDBJ whole genome shotgun (WGS) entry which is preliminary data.</text>
</comment>
<dbReference type="STRING" id="929558.SMGD1_0815"/>
<name>B6BM80_SULGG</name>
<gene>
    <name evidence="2" type="ORF">SMGD1_0815</name>
</gene>
<dbReference type="eggNOG" id="COG1195">
    <property type="taxonomic scope" value="Bacteria"/>
</dbReference>
<dbReference type="PATRIC" id="fig|929558.5.peg.814"/>
<proteinExistence type="predicted"/>
<organism evidence="2 3">
    <name type="scientific">Sulfurimonas gotlandica (strain DSM 19862 / JCM 16533 / GD1)</name>
    <dbReference type="NCBI Taxonomy" id="929558"/>
    <lineage>
        <taxon>Bacteria</taxon>
        <taxon>Pseudomonadati</taxon>
        <taxon>Campylobacterota</taxon>
        <taxon>Epsilonproteobacteria</taxon>
        <taxon>Campylobacterales</taxon>
        <taxon>Sulfurimonadaceae</taxon>
        <taxon>Sulfurimonas</taxon>
    </lineage>
</organism>
<dbReference type="OrthoDB" id="5363773at2"/>
<evidence type="ECO:0000313" key="3">
    <source>
        <dbReference type="Proteomes" id="UP000006431"/>
    </source>
</evidence>
<keyword evidence="3" id="KW-1185">Reference proteome</keyword>
<dbReference type="HOGENOM" id="CLU_261821_0_0_7"/>
<evidence type="ECO:0000256" key="1">
    <source>
        <dbReference type="SAM" id="MobiDB-lite"/>
    </source>
</evidence>
<accession>B6BM80</accession>